<protein>
    <submittedName>
        <fullName evidence="4">CBS domain-containing protein</fullName>
    </submittedName>
</protein>
<reference evidence="4 5" key="1">
    <citation type="submission" date="2022-01" db="EMBL/GenBank/DDBJ databases">
        <title>Whole genome-based taxonomy of the Shewanellaceae.</title>
        <authorList>
            <person name="Martin-Rodriguez A.J."/>
        </authorList>
    </citation>
    <scope>NUCLEOTIDE SEQUENCE [LARGE SCALE GENOMIC DNA]</scope>
    <source>
        <strain evidence="4 5">DSM 21332</strain>
    </source>
</reference>
<evidence type="ECO:0000256" key="1">
    <source>
        <dbReference type="ARBA" id="ARBA00023122"/>
    </source>
</evidence>
<proteinExistence type="predicted"/>
<accession>A0ABT0N5L9</accession>
<dbReference type="InterPro" id="IPR046342">
    <property type="entry name" value="CBS_dom_sf"/>
</dbReference>
<dbReference type="SUPFAM" id="SSF54631">
    <property type="entry name" value="CBS-domain pair"/>
    <property type="match status" value="1"/>
</dbReference>
<comment type="caution">
    <text evidence="4">The sequence shown here is derived from an EMBL/GenBank/DDBJ whole genome shotgun (WGS) entry which is preliminary data.</text>
</comment>
<dbReference type="InterPro" id="IPR051257">
    <property type="entry name" value="Diverse_CBS-Domain"/>
</dbReference>
<dbReference type="PROSITE" id="PS51371">
    <property type="entry name" value="CBS"/>
    <property type="match status" value="2"/>
</dbReference>
<dbReference type="RefSeq" id="WP_249248409.1">
    <property type="nucleotide sequence ID" value="NZ_JAKIKT010000002.1"/>
</dbReference>
<evidence type="ECO:0000313" key="4">
    <source>
        <dbReference type="EMBL" id="MCL2913680.1"/>
    </source>
</evidence>
<dbReference type="CDD" id="cd04584">
    <property type="entry name" value="CBS_pair_AcuB_like"/>
    <property type="match status" value="1"/>
</dbReference>
<dbReference type="Proteomes" id="UP001202831">
    <property type="component" value="Unassembled WGS sequence"/>
</dbReference>
<dbReference type="EMBL" id="JAKIKT010000002">
    <property type="protein sequence ID" value="MCL2913680.1"/>
    <property type="molecule type" value="Genomic_DNA"/>
</dbReference>
<keyword evidence="1 2" id="KW-0129">CBS domain</keyword>
<gene>
    <name evidence="4" type="ORF">L2725_07730</name>
</gene>
<name>A0ABT0N5L9_9GAMM</name>
<feature type="domain" description="CBS" evidence="3">
    <location>
        <begin position="8"/>
        <end position="66"/>
    </location>
</feature>
<evidence type="ECO:0000313" key="5">
    <source>
        <dbReference type="Proteomes" id="UP001202831"/>
    </source>
</evidence>
<evidence type="ECO:0000256" key="2">
    <source>
        <dbReference type="PROSITE-ProRule" id="PRU00703"/>
    </source>
</evidence>
<dbReference type="SMART" id="SM00116">
    <property type="entry name" value="CBS"/>
    <property type="match status" value="2"/>
</dbReference>
<organism evidence="4 5">
    <name type="scientific">Shewanella corallii</name>
    <dbReference type="NCBI Taxonomy" id="560080"/>
    <lineage>
        <taxon>Bacteria</taxon>
        <taxon>Pseudomonadati</taxon>
        <taxon>Pseudomonadota</taxon>
        <taxon>Gammaproteobacteria</taxon>
        <taxon>Alteromonadales</taxon>
        <taxon>Shewanellaceae</taxon>
        <taxon>Shewanella</taxon>
    </lineage>
</organism>
<keyword evidence="5" id="KW-1185">Reference proteome</keyword>
<evidence type="ECO:0000259" key="3">
    <source>
        <dbReference type="PROSITE" id="PS51371"/>
    </source>
</evidence>
<dbReference type="PANTHER" id="PTHR43080:SF2">
    <property type="entry name" value="CBS DOMAIN-CONTAINING PROTEIN"/>
    <property type="match status" value="1"/>
</dbReference>
<dbReference type="PANTHER" id="PTHR43080">
    <property type="entry name" value="CBS DOMAIN-CONTAINING PROTEIN CBSX3, MITOCHONDRIAL"/>
    <property type="match status" value="1"/>
</dbReference>
<dbReference type="InterPro" id="IPR000644">
    <property type="entry name" value="CBS_dom"/>
</dbReference>
<dbReference type="Pfam" id="PF00571">
    <property type="entry name" value="CBS"/>
    <property type="match status" value="2"/>
</dbReference>
<dbReference type="Gene3D" id="3.10.580.10">
    <property type="entry name" value="CBS-domain"/>
    <property type="match status" value="1"/>
</dbReference>
<sequence>MLTVREIMSTRVMTLDMDDRLELARDLLDQVEFHHLLVTDKRRVVGVLSERDLFKAISPSLGKAAENQKDRNTLNLRVHQVMSRQPVTVAPDSDIKTATELLLKHSIGCLPVTADKQLIGILTWKDLLAAFIH</sequence>
<feature type="domain" description="CBS" evidence="3">
    <location>
        <begin position="82"/>
        <end position="133"/>
    </location>
</feature>